<dbReference type="GO" id="GO:0016705">
    <property type="term" value="F:oxidoreductase activity, acting on paired donors, with incorporation or reduction of molecular oxygen"/>
    <property type="evidence" value="ECO:0007669"/>
    <property type="project" value="InterPro"/>
</dbReference>
<evidence type="ECO:0000256" key="6">
    <source>
        <dbReference type="ARBA" id="ARBA00023004"/>
    </source>
</evidence>
<evidence type="ECO:0000313" key="10">
    <source>
        <dbReference type="Proteomes" id="UP000255467"/>
    </source>
</evidence>
<evidence type="ECO:0000256" key="1">
    <source>
        <dbReference type="ARBA" id="ARBA00001971"/>
    </source>
</evidence>
<protein>
    <submittedName>
        <fullName evidence="9">Cytochrome P450 107B1</fullName>
        <ecNumber evidence="9">1.14.-.-</ecNumber>
    </submittedName>
</protein>
<dbReference type="PRINTS" id="PR00359">
    <property type="entry name" value="BP450"/>
</dbReference>
<sequence>MDTHTTPLVLDPAGTDIQGEIARIRERGPVTLVELPGGVRAWSITDADILRNVLASPAVSKNPREHWPAFRNGDIPENWPLANWVNTYSMFTAHGSDHRRLRKVVAAAFTHGRTAQLRPRIEQIVKELLATLETAPAGRVVDLREEFAYPLPIRVIGELLGVPDDLSAPLRACVDSVFDTGVTQEQAVATHTRMIGLLQDLVAYRREHPGEDMTSMLIGAVDDPDTDFTVDEAVGTLYLTVNAGHETTVSLLDHTIHLLLTHPDHRAAAIEGRLDWGIVIEEALRVESPAAHVPLRYAVTDLELGGVTIAAGDPILVCYAGASRDPQVHGETADEFDPTRATADKHLAFGYGAHHCLGAPLARLEAQVAIPAIFARFPNMALAAGEDPGTTPGFISNGHLHLPVVLGR</sequence>
<evidence type="ECO:0000256" key="5">
    <source>
        <dbReference type="ARBA" id="ARBA00023002"/>
    </source>
</evidence>
<dbReference type="GO" id="GO:0005506">
    <property type="term" value="F:iron ion binding"/>
    <property type="evidence" value="ECO:0007669"/>
    <property type="project" value="InterPro"/>
</dbReference>
<dbReference type="PANTHER" id="PTHR46696">
    <property type="entry name" value="P450, PUTATIVE (EUROFUNG)-RELATED"/>
    <property type="match status" value="1"/>
</dbReference>
<gene>
    <name evidence="9" type="ORF">NCTC1934_06916</name>
</gene>
<dbReference type="InterPro" id="IPR002397">
    <property type="entry name" value="Cyt_P450_B"/>
</dbReference>
<dbReference type="OrthoDB" id="54272at2"/>
<proteinExistence type="inferred from homology"/>
<evidence type="ECO:0000256" key="2">
    <source>
        <dbReference type="ARBA" id="ARBA00010617"/>
    </source>
</evidence>
<dbReference type="PANTHER" id="PTHR46696:SF1">
    <property type="entry name" value="CYTOCHROME P450 YJIB-RELATED"/>
    <property type="match status" value="1"/>
</dbReference>
<dbReference type="SUPFAM" id="SSF48264">
    <property type="entry name" value="Cytochrome P450"/>
    <property type="match status" value="1"/>
</dbReference>
<keyword evidence="4 8" id="KW-0479">Metal-binding</keyword>
<dbReference type="Pfam" id="PF00067">
    <property type="entry name" value="p450"/>
    <property type="match status" value="1"/>
</dbReference>
<name>A0A379JLT1_9NOCA</name>
<dbReference type="CDD" id="cd11029">
    <property type="entry name" value="CYP107-like"/>
    <property type="match status" value="1"/>
</dbReference>
<keyword evidence="5 8" id="KW-0560">Oxidoreductase</keyword>
<dbReference type="InterPro" id="IPR017972">
    <property type="entry name" value="Cyt_P450_CS"/>
</dbReference>
<keyword evidence="3 8" id="KW-0349">Heme</keyword>
<dbReference type="Gene3D" id="1.10.630.10">
    <property type="entry name" value="Cytochrome P450"/>
    <property type="match status" value="1"/>
</dbReference>
<evidence type="ECO:0000313" key="9">
    <source>
        <dbReference type="EMBL" id="SUD49562.1"/>
    </source>
</evidence>
<dbReference type="FunFam" id="1.10.630.10:FF:000018">
    <property type="entry name" value="Cytochrome P450 monooxygenase"/>
    <property type="match status" value="1"/>
</dbReference>
<evidence type="ECO:0000256" key="3">
    <source>
        <dbReference type="ARBA" id="ARBA00022617"/>
    </source>
</evidence>
<accession>A0A379JLT1</accession>
<keyword evidence="7 8" id="KW-0503">Monooxygenase</keyword>
<dbReference type="InterPro" id="IPR001128">
    <property type="entry name" value="Cyt_P450"/>
</dbReference>
<evidence type="ECO:0000256" key="4">
    <source>
        <dbReference type="ARBA" id="ARBA00022723"/>
    </source>
</evidence>
<keyword evidence="6 8" id="KW-0408">Iron</keyword>
<comment type="cofactor">
    <cofactor evidence="1">
        <name>heme</name>
        <dbReference type="ChEBI" id="CHEBI:30413"/>
    </cofactor>
</comment>
<dbReference type="GO" id="GO:0020037">
    <property type="term" value="F:heme binding"/>
    <property type="evidence" value="ECO:0007669"/>
    <property type="project" value="InterPro"/>
</dbReference>
<evidence type="ECO:0000256" key="8">
    <source>
        <dbReference type="RuleBase" id="RU000461"/>
    </source>
</evidence>
<evidence type="ECO:0000256" key="7">
    <source>
        <dbReference type="ARBA" id="ARBA00023033"/>
    </source>
</evidence>
<organism evidence="9 10">
    <name type="scientific">Nocardia otitidiscaviarum</name>
    <dbReference type="NCBI Taxonomy" id="1823"/>
    <lineage>
        <taxon>Bacteria</taxon>
        <taxon>Bacillati</taxon>
        <taxon>Actinomycetota</taxon>
        <taxon>Actinomycetes</taxon>
        <taxon>Mycobacteriales</taxon>
        <taxon>Nocardiaceae</taxon>
        <taxon>Nocardia</taxon>
    </lineage>
</organism>
<dbReference type="Proteomes" id="UP000255467">
    <property type="component" value="Unassembled WGS sequence"/>
</dbReference>
<reference evidence="9 10" key="1">
    <citation type="submission" date="2018-06" db="EMBL/GenBank/DDBJ databases">
        <authorList>
            <consortium name="Pathogen Informatics"/>
            <person name="Doyle S."/>
        </authorList>
    </citation>
    <scope>NUCLEOTIDE SEQUENCE [LARGE SCALE GENOMIC DNA]</scope>
    <source>
        <strain evidence="9 10">NCTC1934</strain>
    </source>
</reference>
<dbReference type="EMBL" id="UGRY01000008">
    <property type="protein sequence ID" value="SUD49562.1"/>
    <property type="molecule type" value="Genomic_DNA"/>
</dbReference>
<keyword evidence="10" id="KW-1185">Reference proteome</keyword>
<dbReference type="RefSeq" id="WP_039819022.1">
    <property type="nucleotide sequence ID" value="NZ_UGRY01000008.1"/>
</dbReference>
<comment type="similarity">
    <text evidence="2 8">Belongs to the cytochrome P450 family.</text>
</comment>
<dbReference type="PRINTS" id="PR00385">
    <property type="entry name" value="P450"/>
</dbReference>
<dbReference type="AlphaFoldDB" id="A0A379JLT1"/>
<dbReference type="InterPro" id="IPR036396">
    <property type="entry name" value="Cyt_P450_sf"/>
</dbReference>
<dbReference type="GO" id="GO:0004497">
    <property type="term" value="F:monooxygenase activity"/>
    <property type="evidence" value="ECO:0007669"/>
    <property type="project" value="UniProtKB-KW"/>
</dbReference>
<dbReference type="PROSITE" id="PS00086">
    <property type="entry name" value="CYTOCHROME_P450"/>
    <property type="match status" value="1"/>
</dbReference>
<dbReference type="EC" id="1.14.-.-" evidence="9"/>